<accession>A0A285TJ34</accession>
<dbReference type="GO" id="GO:0003774">
    <property type="term" value="F:cytoskeletal motor activity"/>
    <property type="evidence" value="ECO:0007669"/>
    <property type="project" value="InterPro"/>
</dbReference>
<dbReference type="Pfam" id="PF01052">
    <property type="entry name" value="FliMN_C"/>
    <property type="match status" value="1"/>
</dbReference>
<dbReference type="InterPro" id="IPR051469">
    <property type="entry name" value="FliN/MopA/SpaO"/>
</dbReference>
<evidence type="ECO:0000313" key="9">
    <source>
        <dbReference type="EMBL" id="SOC22292.1"/>
    </source>
</evidence>
<proteinExistence type="inferred from homology"/>
<dbReference type="PANTHER" id="PTHR43484">
    <property type="match status" value="1"/>
</dbReference>
<dbReference type="STRING" id="538381.GCA_001696535_00895"/>
<keyword evidence="10" id="KW-1185">Reference proteome</keyword>
<protein>
    <recommendedName>
        <fullName evidence="3">Flagellar motor switch protein FliN</fullName>
    </recommendedName>
</protein>
<evidence type="ECO:0000313" key="10">
    <source>
        <dbReference type="Proteomes" id="UP000219331"/>
    </source>
</evidence>
<dbReference type="GO" id="GO:0009425">
    <property type="term" value="C:bacterial-type flagellum basal body"/>
    <property type="evidence" value="ECO:0007669"/>
    <property type="project" value="InterPro"/>
</dbReference>
<name>A0A285TJ34_9HYPH</name>
<comment type="similarity">
    <text evidence="2">Belongs to the FliN/MopA/SpaO family.</text>
</comment>
<dbReference type="GO" id="GO:0005886">
    <property type="term" value="C:plasma membrane"/>
    <property type="evidence" value="ECO:0007669"/>
    <property type="project" value="UniProtKB-SubCell"/>
</dbReference>
<dbReference type="InterPro" id="IPR001543">
    <property type="entry name" value="FliN-like_C"/>
</dbReference>
<evidence type="ECO:0000256" key="2">
    <source>
        <dbReference type="ARBA" id="ARBA00009226"/>
    </source>
</evidence>
<evidence type="ECO:0000256" key="1">
    <source>
        <dbReference type="ARBA" id="ARBA00004413"/>
    </source>
</evidence>
<dbReference type="OrthoDB" id="7433116at2"/>
<dbReference type="RefSeq" id="WP_067216448.1">
    <property type="nucleotide sequence ID" value="NZ_JAJGNR010000001.1"/>
</dbReference>
<reference evidence="9 10" key="1">
    <citation type="submission" date="2017-08" db="EMBL/GenBank/DDBJ databases">
        <authorList>
            <person name="de Groot N.N."/>
        </authorList>
    </citation>
    <scope>NUCLEOTIDE SEQUENCE [LARGE SCALE GENOMIC DNA]</scope>
    <source>
        <strain evidence="9 10">USBA 352</strain>
    </source>
</reference>
<sequence length="88" mass="9579">MGTFDNISIEISVVLGKAEMPIHQLLRMGRGAVIELMSREEDDVQILANNIPIARGQVVLQGERVGVSVTEVLMRPPEARPARMSGAL</sequence>
<dbReference type="AlphaFoldDB" id="A0A285TJ34"/>
<dbReference type="Proteomes" id="UP000219331">
    <property type="component" value="Unassembled WGS sequence"/>
</dbReference>
<dbReference type="GO" id="GO:0071973">
    <property type="term" value="P:bacterial-type flagellum-dependent cell motility"/>
    <property type="evidence" value="ECO:0007669"/>
    <property type="project" value="InterPro"/>
</dbReference>
<keyword evidence="5" id="KW-0145">Chemotaxis</keyword>
<evidence type="ECO:0000259" key="8">
    <source>
        <dbReference type="Pfam" id="PF01052"/>
    </source>
</evidence>
<dbReference type="Gene3D" id="2.30.330.10">
    <property type="entry name" value="SpoA-like"/>
    <property type="match status" value="1"/>
</dbReference>
<organism evidence="9 10">
    <name type="scientific">Stappia indica</name>
    <dbReference type="NCBI Taxonomy" id="538381"/>
    <lineage>
        <taxon>Bacteria</taxon>
        <taxon>Pseudomonadati</taxon>
        <taxon>Pseudomonadota</taxon>
        <taxon>Alphaproteobacteria</taxon>
        <taxon>Hyphomicrobiales</taxon>
        <taxon>Stappiaceae</taxon>
        <taxon>Stappia</taxon>
    </lineage>
</organism>
<evidence type="ECO:0000256" key="5">
    <source>
        <dbReference type="ARBA" id="ARBA00022500"/>
    </source>
</evidence>
<dbReference type="EMBL" id="OBML01000012">
    <property type="protein sequence ID" value="SOC22292.1"/>
    <property type="molecule type" value="Genomic_DNA"/>
</dbReference>
<keyword evidence="9" id="KW-0282">Flagellum</keyword>
<keyword evidence="7" id="KW-0472">Membrane</keyword>
<comment type="subcellular location">
    <subcellularLocation>
        <location evidence="1">Cell membrane</location>
        <topology evidence="1">Peripheral membrane protein</topology>
        <orientation evidence="1">Cytoplasmic side</orientation>
    </subcellularLocation>
</comment>
<keyword evidence="9" id="KW-0969">Cilium</keyword>
<feature type="domain" description="Flagellar motor switch protein FliN-like C-terminal" evidence="8">
    <location>
        <begin position="5"/>
        <end position="73"/>
    </location>
</feature>
<dbReference type="GO" id="GO:0006935">
    <property type="term" value="P:chemotaxis"/>
    <property type="evidence" value="ECO:0007669"/>
    <property type="project" value="UniProtKB-KW"/>
</dbReference>
<keyword evidence="9" id="KW-0966">Cell projection</keyword>
<dbReference type="InterPro" id="IPR036429">
    <property type="entry name" value="SpoA-like_sf"/>
</dbReference>
<gene>
    <name evidence="9" type="ORF">SAMN05421512_11233</name>
</gene>
<dbReference type="SUPFAM" id="SSF101801">
    <property type="entry name" value="Surface presentation of antigens (SPOA)"/>
    <property type="match status" value="1"/>
</dbReference>
<evidence type="ECO:0000256" key="6">
    <source>
        <dbReference type="ARBA" id="ARBA00022779"/>
    </source>
</evidence>
<evidence type="ECO:0000256" key="7">
    <source>
        <dbReference type="ARBA" id="ARBA00023136"/>
    </source>
</evidence>
<dbReference type="PRINTS" id="PR00956">
    <property type="entry name" value="FLGMOTORFLIN"/>
</dbReference>
<evidence type="ECO:0000256" key="3">
    <source>
        <dbReference type="ARBA" id="ARBA00021897"/>
    </source>
</evidence>
<dbReference type="PANTHER" id="PTHR43484:SF1">
    <property type="entry name" value="FLAGELLAR MOTOR SWITCH PROTEIN FLIN"/>
    <property type="match status" value="1"/>
</dbReference>
<evidence type="ECO:0000256" key="4">
    <source>
        <dbReference type="ARBA" id="ARBA00022475"/>
    </source>
</evidence>
<keyword evidence="6" id="KW-0283">Flagellar rotation</keyword>
<keyword evidence="4" id="KW-1003">Cell membrane</keyword>
<dbReference type="InterPro" id="IPR001172">
    <property type="entry name" value="FliN_T3SS_HrcQb"/>
</dbReference>